<comment type="caution">
    <text evidence="1">The sequence shown here is derived from an EMBL/GenBank/DDBJ whole genome shotgun (WGS) entry which is preliminary data.</text>
</comment>
<dbReference type="InterPro" id="IPR025233">
    <property type="entry name" value="DUF4176"/>
</dbReference>
<name>A0A0R2CJ94_9LACO</name>
<gene>
    <name evidence="1" type="ORF">FC87_GL000864</name>
</gene>
<dbReference type="AlphaFoldDB" id="A0A0R2CJ94"/>
<evidence type="ECO:0000313" key="1">
    <source>
        <dbReference type="EMBL" id="KRM91354.1"/>
    </source>
</evidence>
<reference evidence="1 2" key="1">
    <citation type="journal article" date="2015" name="Genome Announc.">
        <title>Expanding the biotechnology potential of lactobacilli through comparative genomics of 213 strains and associated genera.</title>
        <authorList>
            <person name="Sun Z."/>
            <person name="Harris H.M."/>
            <person name="McCann A."/>
            <person name="Guo C."/>
            <person name="Argimon S."/>
            <person name="Zhang W."/>
            <person name="Yang X."/>
            <person name="Jeffery I.B."/>
            <person name="Cooney J.C."/>
            <person name="Kagawa T.F."/>
            <person name="Liu W."/>
            <person name="Song Y."/>
            <person name="Salvetti E."/>
            <person name="Wrobel A."/>
            <person name="Rasinkangas P."/>
            <person name="Parkhill J."/>
            <person name="Rea M.C."/>
            <person name="O'Sullivan O."/>
            <person name="Ritari J."/>
            <person name="Douillard F.P."/>
            <person name="Paul Ross R."/>
            <person name="Yang R."/>
            <person name="Briner A.E."/>
            <person name="Felis G.E."/>
            <person name="de Vos W.M."/>
            <person name="Barrangou R."/>
            <person name="Klaenhammer T.R."/>
            <person name="Caufield P.W."/>
            <person name="Cui Y."/>
            <person name="Zhang H."/>
            <person name="O'Toole P.W."/>
        </authorList>
    </citation>
    <scope>NUCLEOTIDE SEQUENCE [LARGE SCALE GENOMIC DNA]</scope>
    <source>
        <strain evidence="1 2">DSM 22689</strain>
    </source>
</reference>
<dbReference type="Pfam" id="PF13780">
    <property type="entry name" value="DUF4176"/>
    <property type="match status" value="1"/>
</dbReference>
<sequence length="70" mass="7842">MSQEVKELLPLGSILILKESLQKLMVVGRGAVYNDPKTDEEKFADYMAVLYPEGINPKSTIFSIKTILVK</sequence>
<dbReference type="PATRIC" id="fig|1423745.4.peg.926"/>
<dbReference type="EMBL" id="AYZI01000005">
    <property type="protein sequence ID" value="KRM91354.1"/>
    <property type="molecule type" value="Genomic_DNA"/>
</dbReference>
<evidence type="ECO:0008006" key="3">
    <source>
        <dbReference type="Google" id="ProtNLM"/>
    </source>
</evidence>
<evidence type="ECO:0000313" key="2">
    <source>
        <dbReference type="Proteomes" id="UP000051586"/>
    </source>
</evidence>
<organism evidence="1 2">
    <name type="scientific">Fructilactobacillus florum DSM 22689 = JCM 16035</name>
    <dbReference type="NCBI Taxonomy" id="1423745"/>
    <lineage>
        <taxon>Bacteria</taxon>
        <taxon>Bacillati</taxon>
        <taxon>Bacillota</taxon>
        <taxon>Bacilli</taxon>
        <taxon>Lactobacillales</taxon>
        <taxon>Lactobacillaceae</taxon>
        <taxon>Fructilactobacillus</taxon>
    </lineage>
</organism>
<protein>
    <recommendedName>
        <fullName evidence="3">DUF4176 domain-containing protein</fullName>
    </recommendedName>
</protein>
<proteinExistence type="predicted"/>
<dbReference type="STRING" id="1423745.GCA_001311215_01610"/>
<accession>A0A0R2CJ94</accession>
<dbReference type="Proteomes" id="UP000051586">
    <property type="component" value="Unassembled WGS sequence"/>
</dbReference>